<feature type="domain" description="PD-(D/E)XK endonuclease-like" evidence="1">
    <location>
        <begin position="592"/>
        <end position="836"/>
    </location>
</feature>
<dbReference type="RefSeq" id="WP_194117394.1">
    <property type="nucleotide sequence ID" value="NZ_JADFUA010000014.1"/>
</dbReference>
<dbReference type="Pfam" id="PF12705">
    <property type="entry name" value="PDDEXK_1"/>
    <property type="match status" value="1"/>
</dbReference>
<comment type="caution">
    <text evidence="2">The sequence shown here is derived from an EMBL/GenBank/DDBJ whole genome shotgun (WGS) entry which is preliminary data.</text>
</comment>
<evidence type="ECO:0000313" key="3">
    <source>
        <dbReference type="Proteomes" id="UP000604481"/>
    </source>
</evidence>
<dbReference type="EMBL" id="JADFUA010000014">
    <property type="protein sequence ID" value="MBE9610847.1"/>
    <property type="molecule type" value="Genomic_DNA"/>
</dbReference>
<evidence type="ECO:0000259" key="1">
    <source>
        <dbReference type="Pfam" id="PF12705"/>
    </source>
</evidence>
<proteinExistence type="predicted"/>
<name>A0A8J7FMG2_9NEIS</name>
<organism evidence="2 3">
    <name type="scientific">Chitinilyticum piscinae</name>
    <dbReference type="NCBI Taxonomy" id="2866724"/>
    <lineage>
        <taxon>Bacteria</taxon>
        <taxon>Pseudomonadati</taxon>
        <taxon>Pseudomonadota</taxon>
        <taxon>Betaproteobacteria</taxon>
        <taxon>Neisseriales</taxon>
        <taxon>Chitinibacteraceae</taxon>
        <taxon>Chitinilyticum</taxon>
    </lineage>
</organism>
<dbReference type="InterPro" id="IPR038726">
    <property type="entry name" value="PDDEXK_AddAB-type"/>
</dbReference>
<dbReference type="Proteomes" id="UP000604481">
    <property type="component" value="Unassembled WGS sequence"/>
</dbReference>
<accession>A0A8J7FMG2</accession>
<protein>
    <submittedName>
        <fullName evidence="2">PD-(D/E)XK nuclease family protein</fullName>
    </submittedName>
</protein>
<sequence>MTGLHITFGLYLDGQRTEKARNALGHAAVGPMGLLQILEDQLGLTAILPAHAERVIQYRDCLRRCDRADRFFHQSFATDPLGTAATLLEWRDQWSLHGWNGQVAADAPLRLVDMADVEVLAAVSVSPNVGQRLRRVSEQLTVRQARIDSLRCIDPLATLPLTWQTVLAKLPVKVEQNLQGAGHGFLGELQQQLKLAKSGLKGNVLKWRDDGSVLVVQSETECIAASWLSVHLPDEAETLLVAGEAGAVLDGYLASANQARLGLKASSSCRPALQVLPMALALLWDPLDYGALLQFLTHPICPIRSMARRKLAEKIADAPGVGGERWQNVLNEIAEYYGPEQAEAVRAQITSWVEHRRFPLEEGVPVEVVLERVRNLQRFFRHRLGDEDVAAQLAFQAGYAQCSAFCEALDELLRQGEFSLRQRQLQKLVMQVVGAGALNPLGDAEVGACLVTRYPGAVFEQSRRVIWWQMGMPVLPSNLPWSNQEVQSLAHAGCQLPAVGDQLDQAAVEWIRPVMAATDQLVLVLPPPGREVHPLWQMICSLVDEPVIQPLERLIEQGGQGMVPLKNIRLPSRKRWWSLPEDVSVELRAKESFSSLESMLFNPYQWLLKYPADLRPSRSITQGHSFRMLGNLAHALVERYYRRSDALQMDDAQFAQWFDEEFRTLIMQEGATLLAPGKRAELETFRRRLENAMVSLRKLVESSGIVDVIPEQPLSGTFPGGALAGYADLVMTNQQGARAVVDMKWAGATKYRGKLKANQHLQLAVYAELLRQDTKAAPSVAYFILDRALCLAADDHVLQGADVVNSADGEDTAQLWRRFINTWRWRAKQIQEGLFEVAMDGTEPDEDSTPPDNGLAMEYLNEAYNDYRTLAGWSN</sequence>
<gene>
    <name evidence="2" type="ORF">INR99_16025</name>
</gene>
<keyword evidence="3" id="KW-1185">Reference proteome</keyword>
<dbReference type="AlphaFoldDB" id="A0A8J7FMG2"/>
<evidence type="ECO:0000313" key="2">
    <source>
        <dbReference type="EMBL" id="MBE9610847.1"/>
    </source>
</evidence>
<reference evidence="2 3" key="1">
    <citation type="submission" date="2020-10" db="EMBL/GenBank/DDBJ databases">
        <title>The genome sequence of Chitinilyticum litopenaei 4Y14.</title>
        <authorList>
            <person name="Liu Y."/>
        </authorList>
    </citation>
    <scope>NUCLEOTIDE SEQUENCE [LARGE SCALE GENOMIC DNA]</scope>
    <source>
        <strain evidence="2 3">4Y14</strain>
    </source>
</reference>